<dbReference type="OrthoDB" id="10683169at2759"/>
<keyword evidence="2" id="KW-1185">Reference proteome</keyword>
<evidence type="ECO:0000313" key="1">
    <source>
        <dbReference type="EMBL" id="TNN35124.1"/>
    </source>
</evidence>
<name>A0A4Z2F367_9TELE</name>
<comment type="caution">
    <text evidence="1">The sequence shown here is derived from an EMBL/GenBank/DDBJ whole genome shotgun (WGS) entry which is preliminary data.</text>
</comment>
<accession>A0A4Z2F367</accession>
<evidence type="ECO:0000313" key="2">
    <source>
        <dbReference type="Proteomes" id="UP000314294"/>
    </source>
</evidence>
<protein>
    <submittedName>
        <fullName evidence="1">Uncharacterized protein</fullName>
    </submittedName>
</protein>
<sequence length="214" mass="22439">MPTRPSASCPSHQSYSESVLVMTVMRSPAAKLRSPGCSPANSWLSAAGKKLAVAGKELVVAGKELAVAGKELVVAVGGVGLGVGVQDVVEVVAFWRRIHISVQDGRCTDFSHSPAPGSHSDGAVPAQRQVPALCEGINGPPVVQDDHQVGHLGEEGSRQSYTTDDVLPETRRMDHVSRLSASLAMTMPLPPLAVIMKPALTTEMMASPWALAMT</sequence>
<gene>
    <name evidence="1" type="ORF">EYF80_054717</name>
</gene>
<proteinExistence type="predicted"/>
<reference evidence="1 2" key="1">
    <citation type="submission" date="2019-03" db="EMBL/GenBank/DDBJ databases">
        <title>First draft genome of Liparis tanakae, snailfish: a comprehensive survey of snailfish specific genes.</title>
        <authorList>
            <person name="Kim W."/>
            <person name="Song I."/>
            <person name="Jeong J.-H."/>
            <person name="Kim D."/>
            <person name="Kim S."/>
            <person name="Ryu S."/>
            <person name="Song J.Y."/>
            <person name="Lee S.K."/>
        </authorList>
    </citation>
    <scope>NUCLEOTIDE SEQUENCE [LARGE SCALE GENOMIC DNA]</scope>
    <source>
        <tissue evidence="1">Muscle</tissue>
    </source>
</reference>
<dbReference type="AlphaFoldDB" id="A0A4Z2F367"/>
<dbReference type="EMBL" id="SRLO01001827">
    <property type="protein sequence ID" value="TNN35124.1"/>
    <property type="molecule type" value="Genomic_DNA"/>
</dbReference>
<organism evidence="1 2">
    <name type="scientific">Liparis tanakae</name>
    <name type="common">Tanaka's snailfish</name>
    <dbReference type="NCBI Taxonomy" id="230148"/>
    <lineage>
        <taxon>Eukaryota</taxon>
        <taxon>Metazoa</taxon>
        <taxon>Chordata</taxon>
        <taxon>Craniata</taxon>
        <taxon>Vertebrata</taxon>
        <taxon>Euteleostomi</taxon>
        <taxon>Actinopterygii</taxon>
        <taxon>Neopterygii</taxon>
        <taxon>Teleostei</taxon>
        <taxon>Neoteleostei</taxon>
        <taxon>Acanthomorphata</taxon>
        <taxon>Eupercaria</taxon>
        <taxon>Perciformes</taxon>
        <taxon>Cottioidei</taxon>
        <taxon>Cottales</taxon>
        <taxon>Liparidae</taxon>
        <taxon>Liparis</taxon>
    </lineage>
</organism>
<dbReference type="Proteomes" id="UP000314294">
    <property type="component" value="Unassembled WGS sequence"/>
</dbReference>